<protein>
    <submittedName>
        <fullName evidence="1">DinB family protein</fullName>
    </submittedName>
</protein>
<evidence type="ECO:0000313" key="2">
    <source>
        <dbReference type="Proteomes" id="UP001056429"/>
    </source>
</evidence>
<dbReference type="Gene3D" id="1.20.120.450">
    <property type="entry name" value="dinb family like domain"/>
    <property type="match status" value="1"/>
</dbReference>
<organism evidence="1 2">
    <name type="scientific">Oceanirhabdus seepicola</name>
    <dbReference type="NCBI Taxonomy" id="2828781"/>
    <lineage>
        <taxon>Bacteria</taxon>
        <taxon>Bacillati</taxon>
        <taxon>Bacillota</taxon>
        <taxon>Clostridia</taxon>
        <taxon>Eubacteriales</taxon>
        <taxon>Clostridiaceae</taxon>
        <taxon>Oceanirhabdus</taxon>
    </lineage>
</organism>
<keyword evidence="2" id="KW-1185">Reference proteome</keyword>
<dbReference type="EMBL" id="JAGSOJ010000004">
    <property type="protein sequence ID" value="MCM1991529.1"/>
    <property type="molecule type" value="Genomic_DNA"/>
</dbReference>
<accession>A0A9J6P5Z7</accession>
<evidence type="ECO:0000313" key="1">
    <source>
        <dbReference type="EMBL" id="MCM1991529.1"/>
    </source>
</evidence>
<dbReference type="InterPro" id="IPR034660">
    <property type="entry name" value="DinB/YfiT-like"/>
</dbReference>
<comment type="caution">
    <text evidence="1">The sequence shown here is derived from an EMBL/GenBank/DDBJ whole genome shotgun (WGS) entry which is preliminary data.</text>
</comment>
<dbReference type="Proteomes" id="UP001056429">
    <property type="component" value="Unassembled WGS sequence"/>
</dbReference>
<reference evidence="1" key="1">
    <citation type="journal article" date="2021" name="mSystems">
        <title>Bacteria and Archaea Synergistically Convert Glycine Betaine to Biogenic Methane in the Formosa Cold Seep of the South China Sea.</title>
        <authorList>
            <person name="Li L."/>
            <person name="Zhang W."/>
            <person name="Zhang S."/>
            <person name="Song L."/>
            <person name="Sun Q."/>
            <person name="Zhang H."/>
            <person name="Xiang H."/>
            <person name="Dong X."/>
        </authorList>
    </citation>
    <scope>NUCLEOTIDE SEQUENCE</scope>
    <source>
        <strain evidence="1">ZWT</strain>
    </source>
</reference>
<sequence length="229" mass="26783">MENKRELWNLNQKKLREIILKKGRFNEAIKLCLEQHRMVHAYKMSQSKDKTFDDLLWEDLDEEIFRTITNKKGRTIAYGMWHSARIEDITMSILVADSQQVINSDNWLERINSKICDTGNAMTSEEILDFSKEINMKALREYKIAVGRRTQEIIKNLKSEDMKRKTSKEGLKRVLQEGAVLDVEGANWLIDFWGKKNVAGLILMPGTRHHIVHINESLEAKKKSLKKKK</sequence>
<proteinExistence type="predicted"/>
<name>A0A9J6P5Z7_9CLOT</name>
<gene>
    <name evidence="1" type="ORF">KDK92_17480</name>
</gene>
<dbReference type="RefSeq" id="WP_250860653.1">
    <property type="nucleotide sequence ID" value="NZ_JAGSOJ010000004.1"/>
</dbReference>
<dbReference type="AlphaFoldDB" id="A0A9J6P5Z7"/>
<reference evidence="1" key="2">
    <citation type="submission" date="2021-04" db="EMBL/GenBank/DDBJ databases">
        <authorList>
            <person name="Dong X."/>
        </authorList>
    </citation>
    <scope>NUCLEOTIDE SEQUENCE</scope>
    <source>
        <strain evidence="1">ZWT</strain>
    </source>
</reference>